<dbReference type="Proteomes" id="UP000638353">
    <property type="component" value="Unassembled WGS sequence"/>
</dbReference>
<comment type="caution">
    <text evidence="1">The sequence shown here is derived from an EMBL/GenBank/DDBJ whole genome shotgun (WGS) entry which is preliminary data.</text>
</comment>
<name>A0A918WZF6_9ACTN</name>
<accession>A0A918WZF6</accession>
<dbReference type="InterPro" id="IPR025851">
    <property type="entry name" value="SUKH-4"/>
</dbReference>
<dbReference type="EMBL" id="BMVC01000007">
    <property type="protein sequence ID" value="GHC98195.1"/>
    <property type="molecule type" value="Genomic_DNA"/>
</dbReference>
<organism evidence="1 2">
    <name type="scientific">Streptomyces finlayi</name>
    <dbReference type="NCBI Taxonomy" id="67296"/>
    <lineage>
        <taxon>Bacteria</taxon>
        <taxon>Bacillati</taxon>
        <taxon>Actinomycetota</taxon>
        <taxon>Actinomycetes</taxon>
        <taxon>Kitasatosporales</taxon>
        <taxon>Streptomycetaceae</taxon>
        <taxon>Streptomyces</taxon>
    </lineage>
</organism>
<gene>
    <name evidence="1" type="ORF">GCM10010334_40460</name>
</gene>
<dbReference type="Pfam" id="PF14435">
    <property type="entry name" value="SUKH-4"/>
    <property type="match status" value="4"/>
</dbReference>
<proteinExistence type="predicted"/>
<reference evidence="1" key="1">
    <citation type="journal article" date="2014" name="Int. J. Syst. Evol. Microbiol.">
        <title>Complete genome sequence of Corynebacterium casei LMG S-19264T (=DSM 44701T), isolated from a smear-ripened cheese.</title>
        <authorList>
            <consortium name="US DOE Joint Genome Institute (JGI-PGF)"/>
            <person name="Walter F."/>
            <person name="Albersmeier A."/>
            <person name="Kalinowski J."/>
            <person name="Ruckert C."/>
        </authorList>
    </citation>
    <scope>NUCLEOTIDE SEQUENCE</scope>
    <source>
        <strain evidence="1">JCM 4637</strain>
    </source>
</reference>
<sequence length="773" mass="85820">MLVDFETERLGGALAEGGVTLATEDSLPPDWPLDRQARAFLTTVGLPREAPLMRFDVDGDLPERAKGRQIGSYSFLPGSYAIVLDGRTGRVYVEDAISGTHKLLASDLSSLVHLCELVAMLRPDTGRFDRRTADCGPGAVAAMQRGMLELVADTDPVLLDPADDISTFWRTQMVMRPLAWIARPGDDGLAFDLSGGFLEDEFTTYDIQRYEDESLPALLTHAPTRHFLRTHGLVREARPVSLSELAEPWEDDGQGYGTPPRAEKMISLGGIVEDTELLLEGDTGRLYGWHADDVLIPLNTDVSALAFTAWALPQIRRLDAVHRFTEDDHLTAAATFTELLASVDPFGARPEAENIWPSHVEDVVMEAISAPWTNEERPLRVPYDRPRAESVYGAEGLVTATDFPADLRHAPTRAFLAEVGLPREAPLLRFDLGLQEAGPSGFFRLGSFSYNEKQLILLEGETGRVFATEYWYSGQLTPEELELLASDVSTLSYLTEAVARMRPDSGPYARDRVQCGAHVVEALQEEMLRVVRDCDPRLLQPWEGVSEFWRQQMLVRPLVWIGGPGRDGLLYELDGEVLDADLTDGYGRVYGKTETDLPAALTHTATRRHLLETGLADVDTAFLEMECVELPTVAQVYEREEDPSASFYTEFDYDEEDYPRPDGAEGIVRLGVIVEDGAVLLDGATGRVYGRYMDDGTEYPMNADISAYNLTVWLIGRVRRLSAEGRIGDEHRMLVETLLDTLAMVDPGAYPHPNADVQWHFYLGDDQVEHLAG</sequence>
<evidence type="ECO:0000313" key="2">
    <source>
        <dbReference type="Proteomes" id="UP000638353"/>
    </source>
</evidence>
<dbReference type="AlphaFoldDB" id="A0A918WZF6"/>
<protein>
    <recommendedName>
        <fullName evidence="3">SUKH-4 immunity protein of toxin-antitoxin system</fullName>
    </recommendedName>
</protein>
<reference evidence="1" key="2">
    <citation type="submission" date="2020-09" db="EMBL/GenBank/DDBJ databases">
        <authorList>
            <person name="Sun Q."/>
            <person name="Ohkuma M."/>
        </authorList>
    </citation>
    <scope>NUCLEOTIDE SEQUENCE</scope>
    <source>
        <strain evidence="1">JCM 4637</strain>
    </source>
</reference>
<evidence type="ECO:0008006" key="3">
    <source>
        <dbReference type="Google" id="ProtNLM"/>
    </source>
</evidence>
<evidence type="ECO:0000313" key="1">
    <source>
        <dbReference type="EMBL" id="GHC98195.1"/>
    </source>
</evidence>
<dbReference type="RefSeq" id="WP_189824355.1">
    <property type="nucleotide sequence ID" value="NZ_BMVC01000007.1"/>
</dbReference>